<protein>
    <recommendedName>
        <fullName evidence="4">Cellobiose 2-epimerase</fullName>
        <shortName evidence="4">CE</shortName>
        <ecNumber evidence="4">5.1.3.11</ecNumber>
    </recommendedName>
</protein>
<evidence type="ECO:0000313" key="6">
    <source>
        <dbReference type="Proteomes" id="UP000886844"/>
    </source>
</evidence>
<evidence type="ECO:0000256" key="2">
    <source>
        <dbReference type="ARBA" id="ARBA00008558"/>
    </source>
</evidence>
<dbReference type="GO" id="GO:0047736">
    <property type="term" value="F:cellobiose epimerase activity"/>
    <property type="evidence" value="ECO:0007669"/>
    <property type="project" value="UniProtKB-UniRule"/>
</dbReference>
<dbReference type="Proteomes" id="UP000886844">
    <property type="component" value="Unassembled WGS sequence"/>
</dbReference>
<evidence type="ECO:0000256" key="1">
    <source>
        <dbReference type="ARBA" id="ARBA00001470"/>
    </source>
</evidence>
<reference evidence="5" key="1">
    <citation type="journal article" date="2021" name="PeerJ">
        <title>Extensive microbial diversity within the chicken gut microbiome revealed by metagenomics and culture.</title>
        <authorList>
            <person name="Gilroy R."/>
            <person name="Ravi A."/>
            <person name="Getino M."/>
            <person name="Pursley I."/>
            <person name="Horton D.L."/>
            <person name="Alikhan N.F."/>
            <person name="Baker D."/>
            <person name="Gharbi K."/>
            <person name="Hall N."/>
            <person name="Watson M."/>
            <person name="Adriaenssens E.M."/>
            <person name="Foster-Nyarko E."/>
            <person name="Jarju S."/>
            <person name="Secka A."/>
            <person name="Antonio M."/>
            <person name="Oren A."/>
            <person name="Chaudhuri R.R."/>
            <person name="La Ragione R."/>
            <person name="Hildebrand F."/>
            <person name="Pallen M.J."/>
        </authorList>
    </citation>
    <scope>NUCLEOTIDE SEQUENCE</scope>
    <source>
        <strain evidence="5">5134</strain>
    </source>
</reference>
<comment type="caution">
    <text evidence="5">The sequence shown here is derived from an EMBL/GenBank/DDBJ whole genome shotgun (WGS) entry which is preliminary data.</text>
</comment>
<comment type="function">
    <text evidence="4">Catalyzes the reversible epimerization of cellobiose to 4-O-beta-D-glucopyranosyl-D-mannose (Glc-Man).</text>
</comment>
<dbReference type="Pfam" id="PF07221">
    <property type="entry name" value="GlcNAc_2-epim"/>
    <property type="match status" value="1"/>
</dbReference>
<dbReference type="GO" id="GO:0005975">
    <property type="term" value="P:carbohydrate metabolic process"/>
    <property type="evidence" value="ECO:0007669"/>
    <property type="project" value="InterPro"/>
</dbReference>
<comment type="catalytic activity">
    <reaction evidence="1 4">
        <text>D-cellobiose = beta-D-glucosyl-(1-&gt;4)-D-mannopyranose</text>
        <dbReference type="Rhea" id="RHEA:23384"/>
        <dbReference type="ChEBI" id="CHEBI:17057"/>
        <dbReference type="ChEBI" id="CHEBI:47931"/>
        <dbReference type="EC" id="5.1.3.11"/>
    </reaction>
</comment>
<evidence type="ECO:0000256" key="3">
    <source>
        <dbReference type="ARBA" id="ARBA00023235"/>
    </source>
</evidence>
<dbReference type="PANTHER" id="PTHR15108">
    <property type="entry name" value="N-ACYLGLUCOSAMINE-2-EPIMERASE"/>
    <property type="match status" value="1"/>
</dbReference>
<dbReference type="EMBL" id="DXDA01000019">
    <property type="protein sequence ID" value="HIY68237.1"/>
    <property type="molecule type" value="Genomic_DNA"/>
</dbReference>
<dbReference type="InterPro" id="IPR012341">
    <property type="entry name" value="6hp_glycosidase-like_sf"/>
</dbReference>
<dbReference type="InterPro" id="IPR010819">
    <property type="entry name" value="AGE/CE"/>
</dbReference>
<dbReference type="HAMAP" id="MF_00929">
    <property type="entry name" value="Cellobiose_2_epim"/>
    <property type="match status" value="1"/>
</dbReference>
<evidence type="ECO:0000313" key="5">
    <source>
        <dbReference type="EMBL" id="HIY68237.1"/>
    </source>
</evidence>
<comment type="similarity">
    <text evidence="2">Belongs to the N-acylglucosamine 2-epimerase family.</text>
</comment>
<name>A0A9D2CBD5_9BACT</name>
<keyword evidence="3 4" id="KW-0413">Isomerase</keyword>
<dbReference type="Gene3D" id="1.50.10.10">
    <property type="match status" value="1"/>
</dbReference>
<dbReference type="InterPro" id="IPR028584">
    <property type="entry name" value="Cellobiose_2_epim"/>
</dbReference>
<dbReference type="InterPro" id="IPR008928">
    <property type="entry name" value="6-hairpin_glycosidase_sf"/>
</dbReference>
<dbReference type="AlphaFoldDB" id="A0A9D2CBD5"/>
<dbReference type="SUPFAM" id="SSF48208">
    <property type="entry name" value="Six-hairpin glycosidases"/>
    <property type="match status" value="1"/>
</dbReference>
<gene>
    <name evidence="5" type="ORF">H9828_02325</name>
</gene>
<evidence type="ECO:0000256" key="4">
    <source>
        <dbReference type="HAMAP-Rule" id="MF_00929"/>
    </source>
</evidence>
<proteinExistence type="inferred from homology"/>
<accession>A0A9D2CBD5</accession>
<organism evidence="5 6">
    <name type="scientific">Candidatus Alistipes intestinigallinarum</name>
    <dbReference type="NCBI Taxonomy" id="2838440"/>
    <lineage>
        <taxon>Bacteria</taxon>
        <taxon>Pseudomonadati</taxon>
        <taxon>Bacteroidota</taxon>
        <taxon>Bacteroidia</taxon>
        <taxon>Bacteroidales</taxon>
        <taxon>Rikenellaceae</taxon>
        <taxon>Alistipes</taxon>
    </lineage>
</organism>
<comment type="similarity">
    <text evidence="4">Belongs to the cellobiose 2-epimerase family.</text>
</comment>
<sequence>MMESLKSLIPELTDTLRNGILPFWIGLEDRVRGGFFGRVDGTGVLHPDAPKGVVMHARILWTFSAACRLFGDPAYRAAVEAAKACLLGNFCDQEYGGVYWTISADGRPLETKKQFYGLSFAIYGLSEYYRATGDREALDAAVRLYGEIEHHAFDPQYDGYFEASDRTWNLLDDMRLSDKDANEKKTMNTHLHILEAYTNLYRVWPDPDLWRQLANLLRLFLRRLLSPSTNHLGLFFGERWEDRSEGVYSYGHDIEASWLLFEAAEVIGDPALMQEVLSRTAALGRAALEGYMSDGSMAYEGNAEGITDRERHWWVQAETMVGLYYLSAFHGEERAAAMLLDTWDYIKSHLIDRESGEWFWSIRADGGVNLDDDKAGIWKCPYHNGRMCLELLERLGGVPERK</sequence>
<reference evidence="5" key="2">
    <citation type="submission" date="2021-04" db="EMBL/GenBank/DDBJ databases">
        <authorList>
            <person name="Gilroy R."/>
        </authorList>
    </citation>
    <scope>NUCLEOTIDE SEQUENCE</scope>
    <source>
        <strain evidence="5">5134</strain>
    </source>
</reference>
<dbReference type="EC" id="5.1.3.11" evidence="4"/>